<evidence type="ECO:0000313" key="1">
    <source>
        <dbReference type="EMBL" id="GIF83348.1"/>
    </source>
</evidence>
<dbReference type="RefSeq" id="WP_203750024.1">
    <property type="nucleotide sequence ID" value="NZ_BONF01000028.1"/>
</dbReference>
<proteinExistence type="predicted"/>
<reference evidence="1 2" key="1">
    <citation type="submission" date="2021-01" db="EMBL/GenBank/DDBJ databases">
        <title>Whole genome shotgun sequence of Catellatospora bangladeshensis NBRC 107357.</title>
        <authorList>
            <person name="Komaki H."/>
            <person name="Tamura T."/>
        </authorList>
    </citation>
    <scope>NUCLEOTIDE SEQUENCE [LARGE SCALE GENOMIC DNA]</scope>
    <source>
        <strain evidence="1 2">NBRC 107357</strain>
    </source>
</reference>
<dbReference type="AlphaFoldDB" id="A0A8J3JMK8"/>
<dbReference type="Proteomes" id="UP000601223">
    <property type="component" value="Unassembled WGS sequence"/>
</dbReference>
<gene>
    <name evidence="1" type="ORF">Cba03nite_46970</name>
</gene>
<evidence type="ECO:0000313" key="2">
    <source>
        <dbReference type="Proteomes" id="UP000601223"/>
    </source>
</evidence>
<sequence length="431" mass="47696">MIEDASPATRADTGTLLTAQLTGLEELVLQANKPGNLDGLLAHHILGARRLSVPWNVDPMSEQWMADNEHRLAHAHGLAVLGYGLTSFPSPAAQAARRHLAAGLPPLMRKNPFQTDGVTFVNDPAQIVGLALAVTAAHEDVPPARAWLADVLHDPRLQPANLLLGVFQEHARQVLDTAPVLKPDILSSDDPVDLAGLHWLASSAKSLSVKDPNDLRRLQSKILTTIALGQTGQVSAPRAALLMEAAAQIVTASVDELVLSRNHVGVLLSRFEDAMRQWRYDGDDLDNPVRWPITSEREVQNIIWIMLRPVFDDLVDEETLRKRGHSTYRADFGIPSLGLLIEVKYARKAADFKTFEKEIYEDYVAYLTGNGPYRKMTVFIYDESVSVQEHGTTRRALLDLPNITDVIIVCRPSHVPAPARTPRRRTRRTNP</sequence>
<dbReference type="Pfam" id="PF18742">
    <property type="entry name" value="DpnII-MboI"/>
    <property type="match status" value="1"/>
</dbReference>
<dbReference type="EMBL" id="BONF01000028">
    <property type="protein sequence ID" value="GIF83348.1"/>
    <property type="molecule type" value="Genomic_DNA"/>
</dbReference>
<accession>A0A8J3JMK8</accession>
<comment type="caution">
    <text evidence="1">The sequence shown here is derived from an EMBL/GenBank/DDBJ whole genome shotgun (WGS) entry which is preliminary data.</text>
</comment>
<organism evidence="1 2">
    <name type="scientific">Catellatospora bangladeshensis</name>
    <dbReference type="NCBI Taxonomy" id="310355"/>
    <lineage>
        <taxon>Bacteria</taxon>
        <taxon>Bacillati</taxon>
        <taxon>Actinomycetota</taxon>
        <taxon>Actinomycetes</taxon>
        <taxon>Micromonosporales</taxon>
        <taxon>Micromonosporaceae</taxon>
        <taxon>Catellatospora</taxon>
    </lineage>
</organism>
<name>A0A8J3JMK8_9ACTN</name>
<protein>
    <submittedName>
        <fullName evidence="1">Uncharacterized protein</fullName>
    </submittedName>
</protein>
<keyword evidence="2" id="KW-1185">Reference proteome</keyword>